<dbReference type="Gene3D" id="2.130.10.30">
    <property type="entry name" value="Regulator of chromosome condensation 1/beta-lactamase-inhibitor protein II"/>
    <property type="match status" value="3"/>
</dbReference>
<feature type="repeat" description="RCC1" evidence="2">
    <location>
        <begin position="680"/>
        <end position="768"/>
    </location>
</feature>
<reference evidence="6" key="1">
    <citation type="submission" date="2021-01" db="EMBL/GenBank/DDBJ databases">
        <authorList>
            <person name="Corre E."/>
            <person name="Pelletier E."/>
            <person name="Niang G."/>
            <person name="Scheremetjew M."/>
            <person name="Finn R."/>
            <person name="Kale V."/>
            <person name="Holt S."/>
            <person name="Cochrane G."/>
            <person name="Meng A."/>
            <person name="Brown T."/>
            <person name="Cohen L."/>
        </authorList>
    </citation>
    <scope>NUCLEOTIDE SEQUENCE</scope>
    <source>
        <strain evidence="6">CCCM811</strain>
    </source>
</reference>
<evidence type="ECO:0000259" key="5">
    <source>
        <dbReference type="Pfam" id="PF25390"/>
    </source>
</evidence>
<feature type="coiled-coil region" evidence="3">
    <location>
        <begin position="1537"/>
        <end position="1571"/>
    </location>
</feature>
<feature type="repeat" description="RCC1" evidence="2">
    <location>
        <begin position="50"/>
        <end position="105"/>
    </location>
</feature>
<evidence type="ECO:0000256" key="2">
    <source>
        <dbReference type="PROSITE-ProRule" id="PRU00235"/>
    </source>
</evidence>
<gene>
    <name evidence="6" type="ORF">LGLO00237_LOCUS10162</name>
</gene>
<dbReference type="InterPro" id="IPR058923">
    <property type="entry name" value="RCC1-like_dom"/>
</dbReference>
<keyword evidence="1" id="KW-0677">Repeat</keyword>
<name>A0A7S3YQ95_9EUKA</name>
<dbReference type="PROSITE" id="PS00626">
    <property type="entry name" value="RCC1_2"/>
    <property type="match status" value="2"/>
</dbReference>
<feature type="repeat" description="RCC1" evidence="2">
    <location>
        <begin position="216"/>
        <end position="270"/>
    </location>
</feature>
<evidence type="ECO:0000313" key="6">
    <source>
        <dbReference type="EMBL" id="CAE0658590.1"/>
    </source>
</evidence>
<feature type="region of interest" description="Disordered" evidence="4">
    <location>
        <begin position="897"/>
        <end position="921"/>
    </location>
</feature>
<dbReference type="PANTHER" id="PTHR22870">
    <property type="entry name" value="REGULATOR OF CHROMOSOME CONDENSATION"/>
    <property type="match status" value="1"/>
</dbReference>
<feature type="repeat" description="RCC1" evidence="2">
    <location>
        <begin position="161"/>
        <end position="212"/>
    </location>
</feature>
<dbReference type="EMBL" id="HBIV01013835">
    <property type="protein sequence ID" value="CAE0658590.1"/>
    <property type="molecule type" value="Transcribed_RNA"/>
</dbReference>
<accession>A0A7S3YQ95</accession>
<evidence type="ECO:0000256" key="4">
    <source>
        <dbReference type="SAM" id="MobiDB-lite"/>
    </source>
</evidence>
<feature type="repeat" description="RCC1" evidence="2">
    <location>
        <begin position="106"/>
        <end position="160"/>
    </location>
</feature>
<dbReference type="PROSITE" id="PS50012">
    <property type="entry name" value="RCC1_3"/>
    <property type="match status" value="7"/>
</dbReference>
<dbReference type="InterPro" id="IPR051210">
    <property type="entry name" value="Ub_ligase/GEF_domain"/>
</dbReference>
<feature type="domain" description="RCC1-like" evidence="5">
    <location>
        <begin position="2"/>
        <end position="266"/>
    </location>
</feature>
<feature type="repeat" description="RCC1" evidence="2">
    <location>
        <begin position="419"/>
        <end position="470"/>
    </location>
</feature>
<feature type="region of interest" description="Disordered" evidence="4">
    <location>
        <begin position="701"/>
        <end position="739"/>
    </location>
</feature>
<dbReference type="PANTHER" id="PTHR22870:SF408">
    <property type="entry name" value="OS09G0560450 PROTEIN"/>
    <property type="match status" value="1"/>
</dbReference>
<keyword evidence="3" id="KW-0175">Coiled coil</keyword>
<evidence type="ECO:0000256" key="3">
    <source>
        <dbReference type="SAM" id="Coils"/>
    </source>
</evidence>
<dbReference type="Pfam" id="PF25390">
    <property type="entry name" value="WD40_RLD"/>
    <property type="match status" value="2"/>
</dbReference>
<feature type="compositionally biased region" description="Acidic residues" evidence="4">
    <location>
        <begin position="705"/>
        <end position="716"/>
    </location>
</feature>
<protein>
    <recommendedName>
        <fullName evidence="5">RCC1-like domain-containing protein</fullName>
    </recommendedName>
</protein>
<dbReference type="PRINTS" id="PR00633">
    <property type="entry name" value="RCCNDNSATION"/>
</dbReference>
<sequence length="1903" mass="215525">MGDNRMGKLGHSKPIGKVTFPKRRGSSTQPKIATVDSYGDFSVAISKNGIDLYAWGMGQQGSLGISSYTTQPLMFHLPEVDGINSRQKALQIAVGSEHCLVLTEDGNVFSWGSGKNGRLGHGNNVNCIEPQRLDNFVGGTGQQVIQLAAGEAHSMALDEKGQVYVWGSGSFGRLGLGGQGDRNVPTLVPTLTNVHCTFISCSSEHSLAVSRFVDGVSLFMWGGSKYGKLGLGKTGSQVSAPTPLYWPNEKQLQVIEAVCGPKVTICKAMAPFTATDKNQDARKVEIWAWGKAGYFFKDKTEDWITDIPLKTKCEYESVNVKSSNFAAGFSNLGQVEEEFKAKAVKVAAGERHALALGYRPDSKEQKKELFLLAWGENTHGQLGVGSVQISATPMRLPLKHNIVEIACGDLHSMALTEKCHLFTWGCNSKGQLGLNDLKKRKHPCLVQTLQGSNISKIAAGGQHSAAITGEGSLKFAAWGSNEFGQLGLELKNGENQLHPKILDSKVFCINGGSEELQPKKNDGFDICLGKYHTMVLIRVEREEEETYLFVCGKNDSSQLGIGQRSPSVNVLTRVSSWDDFPKADSSSTRSREIIPYITKLACGAKMSAAVIQKKELYMWGELPGISQKRYHKPQKILLHDYMPSQRKGEIVHSMHSYDFEDIDIGDDHVLAIVKITNRTQLLFSWGISSYGRLGVGNISKAQEDVGGEDNEETNEDSLDKRSESAKESHPRQVSEKKLEEKHPHIIDCFRECKQVACGSRQSFAVNPDSGHVYAWGHAARGKLGIGGNQVVVNEPVEIPVFHNLLREDAEDLAQDGNAIDTKHQPHEQKMLKLKKTQILQELSLKNFGKLELKIERLHKQYKGLFLNMISRFDDIEKGKRRAKVAIHARLLDQGMHRGGAPPGAIINQRQKPRGDYTQVESQGLGPLEQALGRMYLDPNLLFEIFKHTHTIFKQWRKEKEKKKNDQDAPETEPARGQAFEDLVFAIFDMNKDTDRRRFQIFFKLCVQYVLEPSKGGETKVVDLIREDMPLFRIFCRALTTGRSRAEIANIMCKLLSEKQLRQCALKGKIKELTIDKFVKSANMDEYDNELGDAVEDEKGKDIMRTRLGTFATHIVTLMVDGKYAPKLQKAANWLLDIIFMAIKERALQYEQSVKAYEQLHSGGQKTMSFMQLAQRRFCHAYVKVVCQVAIDTTHYRRLWNYNQGDVLELQDTEIFALHQLRGPEYLEGFFGIRQRFNWLPTGTTSAMIKEPEYKTSNNLPYSEVDSKLGEDVFLTKLLETNIDNGDFETRLMKANHFFHDSKIGAAVRYNMLLRQLHRDLLEIRSKIEIRNVHLSGDVQSLLVEMCNVPQRLREIWSRSNLPVNMFRIIPFYIERERPIIFDHRTENWVPAKLDDILNDNAIPEKTFPSGRWAPRGFNEFLVDGNDAKRKKSALTTRKDAHRISVEDCIVMYKVLKEEKCIKIMRTKTGEGAWKGLINLLRTQTERKKNVPHLKEQYEKTKNSLLIIKDADSNTSVVLGDEQTAPVRSNMLDPSLLFIRLKSIFENQKKKMKQLEENLQIYEETVKGLKVSSKKFSTDVLELAQVYLNITGPHETDNTQLLKELEDKRDWSKTAKQKQRNDRSLKYHQNIPYVPRKITPDCHLGGMKWRTYNQLVNKDGIHDCTAWWTCYTWFYSGADAVLPRTNHDPTDNCCFCLCCPSFVLRISLRAKMALFLKSASFIFIPTSRPHVFNMKLAVANSNGKQEILLHTKISLSELKQHIENCKNNVGEKKIIDKQPQPEDDGQELGEKITLTTTRTYNFCEITSKETKRLMLDSALEQRSSIKHRQWLKALKHHMHKGFFFIMFDPLGTTVDLTQPVPFFFNVDKLVEFLENEFEPMSTGFLAGVENIDSLKHRGTLKSHV</sequence>
<feature type="domain" description="RCC1-like" evidence="5">
    <location>
        <begin position="336"/>
        <end position="620"/>
    </location>
</feature>
<evidence type="ECO:0000256" key="1">
    <source>
        <dbReference type="ARBA" id="ARBA00022737"/>
    </source>
</evidence>
<dbReference type="InterPro" id="IPR009091">
    <property type="entry name" value="RCC1/BLIP-II"/>
</dbReference>
<organism evidence="6">
    <name type="scientific">Lotharella globosa</name>
    <dbReference type="NCBI Taxonomy" id="91324"/>
    <lineage>
        <taxon>Eukaryota</taxon>
        <taxon>Sar</taxon>
        <taxon>Rhizaria</taxon>
        <taxon>Cercozoa</taxon>
        <taxon>Chlorarachniophyceae</taxon>
        <taxon>Lotharella</taxon>
    </lineage>
</organism>
<dbReference type="SUPFAM" id="SSF50985">
    <property type="entry name" value="RCC1/BLIP-II"/>
    <property type="match status" value="2"/>
</dbReference>
<feature type="repeat" description="RCC1" evidence="2">
    <location>
        <begin position="369"/>
        <end position="418"/>
    </location>
</feature>
<feature type="compositionally biased region" description="Basic and acidic residues" evidence="4">
    <location>
        <begin position="717"/>
        <end position="739"/>
    </location>
</feature>
<proteinExistence type="predicted"/>
<dbReference type="InterPro" id="IPR000408">
    <property type="entry name" value="Reg_chr_condens"/>
</dbReference>
<feature type="region of interest" description="Disordered" evidence="4">
    <location>
        <begin position="1"/>
        <end position="29"/>
    </location>
</feature>